<sequence>MRESKQKLEELLQKWSAWHNRHQSSSHDSNGEVESSEWMYFPVLNVGLDKPSTLSFWMDGQTSNLLLLL</sequence>
<gene>
    <name evidence="1" type="ORF">LVIROSA_LOCUS35427</name>
</gene>
<name>A0AAU9PI11_9ASTR</name>
<dbReference type="AlphaFoldDB" id="A0AAU9PI11"/>
<dbReference type="PANTHER" id="PTHR13316">
    <property type="entry name" value="ZINC FINGER, CCHC DOMAIN CONTAINING 8"/>
    <property type="match status" value="1"/>
</dbReference>
<dbReference type="PANTHER" id="PTHR13316:SF0">
    <property type="entry name" value="ZINC FINGER CCHC DOMAIN-CONTAINING PROTEIN 8"/>
    <property type="match status" value="1"/>
</dbReference>
<organism evidence="1 2">
    <name type="scientific">Lactuca virosa</name>
    <dbReference type="NCBI Taxonomy" id="75947"/>
    <lineage>
        <taxon>Eukaryota</taxon>
        <taxon>Viridiplantae</taxon>
        <taxon>Streptophyta</taxon>
        <taxon>Embryophyta</taxon>
        <taxon>Tracheophyta</taxon>
        <taxon>Spermatophyta</taxon>
        <taxon>Magnoliopsida</taxon>
        <taxon>eudicotyledons</taxon>
        <taxon>Gunneridae</taxon>
        <taxon>Pentapetalae</taxon>
        <taxon>asterids</taxon>
        <taxon>campanulids</taxon>
        <taxon>Asterales</taxon>
        <taxon>Asteraceae</taxon>
        <taxon>Cichorioideae</taxon>
        <taxon>Cichorieae</taxon>
        <taxon>Lactucinae</taxon>
        <taxon>Lactuca</taxon>
    </lineage>
</organism>
<evidence type="ECO:0000313" key="1">
    <source>
        <dbReference type="EMBL" id="CAH1449977.1"/>
    </source>
</evidence>
<dbReference type="GO" id="GO:0003723">
    <property type="term" value="F:RNA binding"/>
    <property type="evidence" value="ECO:0007669"/>
    <property type="project" value="TreeGrafter"/>
</dbReference>
<protein>
    <submittedName>
        <fullName evidence="1">Uncharacterized protein</fullName>
    </submittedName>
</protein>
<proteinExistence type="predicted"/>
<dbReference type="EMBL" id="CAKMRJ010005634">
    <property type="protein sequence ID" value="CAH1449977.1"/>
    <property type="molecule type" value="Genomic_DNA"/>
</dbReference>
<reference evidence="1 2" key="1">
    <citation type="submission" date="2022-01" db="EMBL/GenBank/DDBJ databases">
        <authorList>
            <person name="Xiong W."/>
            <person name="Schranz E."/>
        </authorList>
    </citation>
    <scope>NUCLEOTIDE SEQUENCE [LARGE SCALE GENOMIC DNA]</scope>
</reference>
<accession>A0AAU9PI11</accession>
<dbReference type="GO" id="GO:0071013">
    <property type="term" value="C:catalytic step 2 spliceosome"/>
    <property type="evidence" value="ECO:0007669"/>
    <property type="project" value="TreeGrafter"/>
</dbReference>
<keyword evidence="2" id="KW-1185">Reference proteome</keyword>
<comment type="caution">
    <text evidence="1">The sequence shown here is derived from an EMBL/GenBank/DDBJ whole genome shotgun (WGS) entry which is preliminary data.</text>
</comment>
<evidence type="ECO:0000313" key="2">
    <source>
        <dbReference type="Proteomes" id="UP001157418"/>
    </source>
</evidence>
<dbReference type="InterPro" id="IPR052115">
    <property type="entry name" value="NEXT_complex_subunit_ZCCHC8"/>
</dbReference>
<dbReference type="Proteomes" id="UP001157418">
    <property type="component" value="Unassembled WGS sequence"/>
</dbReference>